<feature type="non-terminal residue" evidence="3">
    <location>
        <position position="77"/>
    </location>
</feature>
<organism evidence="3">
    <name type="scientific">marine sediment metagenome</name>
    <dbReference type="NCBI Taxonomy" id="412755"/>
    <lineage>
        <taxon>unclassified sequences</taxon>
        <taxon>metagenomes</taxon>
        <taxon>ecological metagenomes</taxon>
    </lineage>
</organism>
<name>X1PJR9_9ZZZZ</name>
<dbReference type="InterPro" id="IPR034300">
    <property type="entry name" value="PNTB-like"/>
</dbReference>
<sequence length="77" mass="7698">MGSAGIVLTKIMCRAMNSSIIDVLTGKTTLSTTARMAIGSVGPDASTQTTQRAPTAESMAAGVDEAAAIISAAKGRI</sequence>
<evidence type="ECO:0000256" key="1">
    <source>
        <dbReference type="ARBA" id="ARBA00023027"/>
    </source>
</evidence>
<evidence type="ECO:0000259" key="2">
    <source>
        <dbReference type="Pfam" id="PF02233"/>
    </source>
</evidence>
<dbReference type="AlphaFoldDB" id="X1PJR9"/>
<evidence type="ECO:0000313" key="3">
    <source>
        <dbReference type="EMBL" id="GAI42781.1"/>
    </source>
</evidence>
<feature type="domain" description="NADP transhydrogenase beta-like" evidence="2">
    <location>
        <begin position="1"/>
        <end position="70"/>
    </location>
</feature>
<comment type="caution">
    <text evidence="3">The sequence shown here is derived from an EMBL/GenBank/DDBJ whole genome shotgun (WGS) entry which is preliminary data.</text>
</comment>
<keyword evidence="1" id="KW-0520">NAD</keyword>
<reference evidence="3" key="1">
    <citation type="journal article" date="2014" name="Front. Microbiol.">
        <title>High frequency of phylogenetically diverse reductive dehalogenase-homologous genes in deep subseafloor sedimentary metagenomes.</title>
        <authorList>
            <person name="Kawai M."/>
            <person name="Futagami T."/>
            <person name="Toyoda A."/>
            <person name="Takaki Y."/>
            <person name="Nishi S."/>
            <person name="Hori S."/>
            <person name="Arai W."/>
            <person name="Tsubouchi T."/>
            <person name="Morono Y."/>
            <person name="Uchiyama I."/>
            <person name="Ito T."/>
            <person name="Fujiyama A."/>
            <person name="Inagaki F."/>
            <person name="Takami H."/>
        </authorList>
    </citation>
    <scope>NUCLEOTIDE SEQUENCE</scope>
    <source>
        <strain evidence="3">Expedition CK06-06</strain>
    </source>
</reference>
<protein>
    <recommendedName>
        <fullName evidence="2">NADP transhydrogenase beta-like domain-containing protein</fullName>
    </recommendedName>
</protein>
<dbReference type="Pfam" id="PF02233">
    <property type="entry name" value="PNTB"/>
    <property type="match status" value="1"/>
</dbReference>
<proteinExistence type="predicted"/>
<dbReference type="EMBL" id="BARV01031894">
    <property type="protein sequence ID" value="GAI42781.1"/>
    <property type="molecule type" value="Genomic_DNA"/>
</dbReference>
<accession>X1PJR9</accession>
<gene>
    <name evidence="3" type="ORF">S06H3_50378</name>
</gene>